<dbReference type="CDD" id="cd00038">
    <property type="entry name" value="CAP_ED"/>
    <property type="match status" value="1"/>
</dbReference>
<proteinExistence type="predicted"/>
<evidence type="ECO:0000313" key="7">
    <source>
        <dbReference type="Proteomes" id="UP000248857"/>
    </source>
</evidence>
<comment type="caution">
    <text evidence="6">The sequence shown here is derived from an EMBL/GenBank/DDBJ whole genome shotgun (WGS) entry which is preliminary data.</text>
</comment>
<dbReference type="SMART" id="SM00419">
    <property type="entry name" value="HTH_CRP"/>
    <property type="match status" value="1"/>
</dbReference>
<dbReference type="PROSITE" id="PS50042">
    <property type="entry name" value="CNMP_BINDING_3"/>
    <property type="match status" value="1"/>
</dbReference>
<dbReference type="SMART" id="SM00100">
    <property type="entry name" value="cNMP"/>
    <property type="match status" value="1"/>
</dbReference>
<dbReference type="GO" id="GO:0003700">
    <property type="term" value="F:DNA-binding transcription factor activity"/>
    <property type="evidence" value="ECO:0007669"/>
    <property type="project" value="TreeGrafter"/>
</dbReference>
<protein>
    <submittedName>
        <fullName evidence="6">CRP-like cAMP-activated global transcriptional regulator</fullName>
    </submittedName>
</protein>
<dbReference type="GO" id="GO:0003677">
    <property type="term" value="F:DNA binding"/>
    <property type="evidence" value="ECO:0007669"/>
    <property type="project" value="UniProtKB-KW"/>
</dbReference>
<evidence type="ECO:0000259" key="5">
    <source>
        <dbReference type="PROSITE" id="PS51063"/>
    </source>
</evidence>
<dbReference type="Gene3D" id="2.60.120.10">
    <property type="entry name" value="Jelly Rolls"/>
    <property type="match status" value="1"/>
</dbReference>
<feature type="domain" description="Cyclic nucleotide-binding" evidence="4">
    <location>
        <begin position="15"/>
        <end position="135"/>
    </location>
</feature>
<dbReference type="InterPro" id="IPR012318">
    <property type="entry name" value="HTH_CRP"/>
</dbReference>
<dbReference type="GO" id="GO:0005829">
    <property type="term" value="C:cytosol"/>
    <property type="evidence" value="ECO:0007669"/>
    <property type="project" value="TreeGrafter"/>
</dbReference>
<feature type="domain" description="HTH crp-type" evidence="5">
    <location>
        <begin position="149"/>
        <end position="222"/>
    </location>
</feature>
<evidence type="ECO:0000256" key="1">
    <source>
        <dbReference type="ARBA" id="ARBA00023015"/>
    </source>
</evidence>
<organism evidence="6 7">
    <name type="scientific">Acaryochloris thomasi RCC1774</name>
    <dbReference type="NCBI Taxonomy" id="1764569"/>
    <lineage>
        <taxon>Bacteria</taxon>
        <taxon>Bacillati</taxon>
        <taxon>Cyanobacteriota</taxon>
        <taxon>Cyanophyceae</taxon>
        <taxon>Acaryochloridales</taxon>
        <taxon>Acaryochloridaceae</taxon>
        <taxon>Acaryochloris</taxon>
        <taxon>Acaryochloris thomasi</taxon>
    </lineage>
</organism>
<dbReference type="PANTHER" id="PTHR24567:SF74">
    <property type="entry name" value="HTH-TYPE TRANSCRIPTIONAL REGULATOR ARCR"/>
    <property type="match status" value="1"/>
</dbReference>
<dbReference type="InterPro" id="IPR000595">
    <property type="entry name" value="cNMP-bd_dom"/>
</dbReference>
<dbReference type="InterPro" id="IPR014710">
    <property type="entry name" value="RmlC-like_jellyroll"/>
</dbReference>
<dbReference type="InterPro" id="IPR036390">
    <property type="entry name" value="WH_DNA-bd_sf"/>
</dbReference>
<dbReference type="PANTHER" id="PTHR24567">
    <property type="entry name" value="CRP FAMILY TRANSCRIPTIONAL REGULATORY PROTEIN"/>
    <property type="match status" value="1"/>
</dbReference>
<dbReference type="OrthoDB" id="9798104at2"/>
<gene>
    <name evidence="6" type="primary">crp_1</name>
    <name evidence="6" type="ORF">C1752_01893</name>
</gene>
<dbReference type="InterPro" id="IPR036388">
    <property type="entry name" value="WH-like_DNA-bd_sf"/>
</dbReference>
<keyword evidence="1" id="KW-0805">Transcription regulation</keyword>
<dbReference type="InterPro" id="IPR050397">
    <property type="entry name" value="Env_Response_Regulators"/>
</dbReference>
<keyword evidence="2" id="KW-0238">DNA-binding</keyword>
<dbReference type="AlphaFoldDB" id="A0A2W1JJB1"/>
<dbReference type="Proteomes" id="UP000248857">
    <property type="component" value="Unassembled WGS sequence"/>
</dbReference>
<keyword evidence="7" id="KW-1185">Reference proteome</keyword>
<evidence type="ECO:0000256" key="3">
    <source>
        <dbReference type="ARBA" id="ARBA00023163"/>
    </source>
</evidence>
<name>A0A2W1JJB1_9CYAN</name>
<dbReference type="Pfam" id="PF13545">
    <property type="entry name" value="HTH_Crp_2"/>
    <property type="match status" value="1"/>
</dbReference>
<dbReference type="SUPFAM" id="SSF46785">
    <property type="entry name" value="Winged helix' DNA-binding domain"/>
    <property type="match status" value="1"/>
</dbReference>
<evidence type="ECO:0000256" key="2">
    <source>
        <dbReference type="ARBA" id="ARBA00023125"/>
    </source>
</evidence>
<dbReference type="PROSITE" id="PS51063">
    <property type="entry name" value="HTH_CRP_2"/>
    <property type="match status" value="1"/>
</dbReference>
<dbReference type="Gene3D" id="1.10.10.10">
    <property type="entry name" value="Winged helix-like DNA-binding domain superfamily/Winged helix DNA-binding domain"/>
    <property type="match status" value="1"/>
</dbReference>
<reference evidence="6 7" key="1">
    <citation type="journal article" date="2018" name="Sci. Rep.">
        <title>A novel species of the marine cyanobacterium Acaryochloris with a unique pigment content and lifestyle.</title>
        <authorList>
            <person name="Partensky F."/>
            <person name="Six C."/>
            <person name="Ratin M."/>
            <person name="Garczarek L."/>
            <person name="Vaulot D."/>
            <person name="Probert I."/>
            <person name="Calteau A."/>
            <person name="Gourvil P."/>
            <person name="Marie D."/>
            <person name="Grebert T."/>
            <person name="Bouchier C."/>
            <person name="Le Panse S."/>
            <person name="Gachenot M."/>
            <person name="Rodriguez F."/>
            <person name="Garrido J.L."/>
        </authorList>
    </citation>
    <scope>NUCLEOTIDE SEQUENCE [LARGE SCALE GENOMIC DNA]</scope>
    <source>
        <strain evidence="6 7">RCC1774</strain>
    </source>
</reference>
<dbReference type="EMBL" id="PQWO01000005">
    <property type="protein sequence ID" value="PZD73563.1"/>
    <property type="molecule type" value="Genomic_DNA"/>
</dbReference>
<dbReference type="SUPFAM" id="SSF51206">
    <property type="entry name" value="cAMP-binding domain-like"/>
    <property type="match status" value="1"/>
</dbReference>
<evidence type="ECO:0000259" key="4">
    <source>
        <dbReference type="PROSITE" id="PS50042"/>
    </source>
</evidence>
<keyword evidence="3" id="KW-0804">Transcription</keyword>
<accession>A0A2W1JJB1</accession>
<evidence type="ECO:0000313" key="6">
    <source>
        <dbReference type="EMBL" id="PZD73563.1"/>
    </source>
</evidence>
<dbReference type="Pfam" id="PF00027">
    <property type="entry name" value="cNMP_binding"/>
    <property type="match status" value="1"/>
</dbReference>
<dbReference type="RefSeq" id="WP_110985866.1">
    <property type="nucleotide sequence ID" value="NZ_CAWNWM010000005.1"/>
</dbReference>
<sequence length="235" mass="25845">MGDSELNDWLSTTLIFQGLSASQLTALTDIAQLRTFGKGDLVFEQGCKATGFFVIKIGRVKVFQLAANGREQILNIFEARDNFAEVAAMDGQCFPASATALEPATLLFVPRTEFLALLHQYPDIAINMLVTLARHSRHLVKVVENLSFKDVPQRLAAYLLSLNDGSVNESQVQRTVTLNMSKSQLAAALGTIPATLSRAFYRLSTDGIIAMQGMQVEILDCDRLQDLSLLQEHPN</sequence>
<dbReference type="InterPro" id="IPR018490">
    <property type="entry name" value="cNMP-bd_dom_sf"/>
</dbReference>